<dbReference type="AlphaFoldDB" id="A0AA41Z585"/>
<dbReference type="InterPro" id="IPR058163">
    <property type="entry name" value="LysR-type_TF_proteobact-type"/>
</dbReference>
<evidence type="ECO:0000313" key="4">
    <source>
        <dbReference type="Proteomes" id="UP001165667"/>
    </source>
</evidence>
<dbReference type="PANTHER" id="PTHR30537">
    <property type="entry name" value="HTH-TYPE TRANSCRIPTIONAL REGULATOR"/>
    <property type="match status" value="1"/>
</dbReference>
<feature type="domain" description="LysR substrate-binding" evidence="2">
    <location>
        <begin position="4"/>
        <end position="158"/>
    </location>
</feature>
<comment type="caution">
    <text evidence="3">The sequence shown here is derived from an EMBL/GenBank/DDBJ whole genome shotgun (WGS) entry which is preliminary data.</text>
</comment>
<keyword evidence="4" id="KW-1185">Reference proteome</keyword>
<dbReference type="Proteomes" id="UP001165667">
    <property type="component" value="Unassembled WGS sequence"/>
</dbReference>
<comment type="similarity">
    <text evidence="1">Belongs to the LysR transcriptional regulatory family.</text>
</comment>
<evidence type="ECO:0000256" key="1">
    <source>
        <dbReference type="ARBA" id="ARBA00009437"/>
    </source>
</evidence>
<proteinExistence type="inferred from homology"/>
<protein>
    <submittedName>
        <fullName evidence="3">LysR substrate-binding domain-containing protein</fullName>
    </submittedName>
</protein>
<gene>
    <name evidence="3" type="ORF">M8523_36260</name>
</gene>
<dbReference type="SUPFAM" id="SSF53850">
    <property type="entry name" value="Periplasmic binding protein-like II"/>
    <property type="match status" value="1"/>
</dbReference>
<dbReference type="Pfam" id="PF03466">
    <property type="entry name" value="LysR_substrate"/>
    <property type="match status" value="1"/>
</dbReference>
<organism evidence="3 4">
    <name type="scientific">Lichenifustis flavocetrariae</name>
    <dbReference type="NCBI Taxonomy" id="2949735"/>
    <lineage>
        <taxon>Bacteria</taxon>
        <taxon>Pseudomonadati</taxon>
        <taxon>Pseudomonadota</taxon>
        <taxon>Alphaproteobacteria</taxon>
        <taxon>Hyphomicrobiales</taxon>
        <taxon>Lichenihabitantaceae</taxon>
        <taxon>Lichenifustis</taxon>
    </lineage>
</organism>
<dbReference type="EMBL" id="JAMOIM010000149">
    <property type="protein sequence ID" value="MCW6513282.1"/>
    <property type="molecule type" value="Genomic_DNA"/>
</dbReference>
<sequence length="180" mass="19722">MLVDILPPLVERFVATHPEVRVEIMIDDRLVDVTAAGCDAGIRYGEYLAKDMIAVPIGPRFQRLALAAAPPYLEAHGVPLRPRDLLSHECIRLRFSSGALVGWNLERGDEHVPIDLPGRLIIGVDAAPAAIEFARAGRGIIATFENWLDPYFRSGALQPVCEFRCKPAGYSDLKPASVPI</sequence>
<dbReference type="InterPro" id="IPR005119">
    <property type="entry name" value="LysR_subst-bd"/>
</dbReference>
<reference evidence="3" key="1">
    <citation type="submission" date="2022-05" db="EMBL/GenBank/DDBJ databases">
        <authorList>
            <person name="Pankratov T."/>
        </authorList>
    </citation>
    <scope>NUCLEOTIDE SEQUENCE</scope>
    <source>
        <strain evidence="3">BP6-180914</strain>
    </source>
</reference>
<evidence type="ECO:0000313" key="3">
    <source>
        <dbReference type="EMBL" id="MCW6513282.1"/>
    </source>
</evidence>
<name>A0AA41Z585_9HYPH</name>
<dbReference type="Gene3D" id="3.40.190.10">
    <property type="entry name" value="Periplasmic binding protein-like II"/>
    <property type="match status" value="2"/>
</dbReference>
<evidence type="ECO:0000259" key="2">
    <source>
        <dbReference type="Pfam" id="PF03466"/>
    </source>
</evidence>
<dbReference type="PANTHER" id="PTHR30537:SF5">
    <property type="entry name" value="HTH-TYPE TRANSCRIPTIONAL ACTIVATOR TTDR-RELATED"/>
    <property type="match status" value="1"/>
</dbReference>
<accession>A0AA41Z585</accession>